<dbReference type="Gene3D" id="1.10.10.10">
    <property type="entry name" value="Winged helix-like DNA-binding domain superfamily/Winged helix DNA-binding domain"/>
    <property type="match status" value="1"/>
</dbReference>
<dbReference type="Proteomes" id="UP000319836">
    <property type="component" value="Unassembled WGS sequence"/>
</dbReference>
<dbReference type="Pfam" id="PF01047">
    <property type="entry name" value="MarR"/>
    <property type="match status" value="1"/>
</dbReference>
<dbReference type="SMART" id="SM00347">
    <property type="entry name" value="HTH_MARR"/>
    <property type="match status" value="1"/>
</dbReference>
<dbReference type="PROSITE" id="PS50995">
    <property type="entry name" value="HTH_MARR_2"/>
    <property type="match status" value="1"/>
</dbReference>
<name>A0A538U073_UNCEI</name>
<dbReference type="InterPro" id="IPR036390">
    <property type="entry name" value="WH_DNA-bd_sf"/>
</dbReference>
<dbReference type="GO" id="GO:0006950">
    <property type="term" value="P:response to stress"/>
    <property type="evidence" value="ECO:0007669"/>
    <property type="project" value="TreeGrafter"/>
</dbReference>
<evidence type="ECO:0000313" key="2">
    <source>
        <dbReference type="EMBL" id="TMQ69253.1"/>
    </source>
</evidence>
<organism evidence="2 3">
    <name type="scientific">Eiseniibacteriota bacterium</name>
    <dbReference type="NCBI Taxonomy" id="2212470"/>
    <lineage>
        <taxon>Bacteria</taxon>
        <taxon>Candidatus Eiseniibacteriota</taxon>
    </lineage>
</organism>
<accession>A0A538U073</accession>
<dbReference type="InterPro" id="IPR000835">
    <property type="entry name" value="HTH_MarR-typ"/>
</dbReference>
<dbReference type="PANTHER" id="PTHR33164">
    <property type="entry name" value="TRANSCRIPTIONAL REGULATOR, MARR FAMILY"/>
    <property type="match status" value="1"/>
</dbReference>
<protein>
    <submittedName>
        <fullName evidence="2">MarR family transcriptional regulator</fullName>
    </submittedName>
</protein>
<evidence type="ECO:0000313" key="3">
    <source>
        <dbReference type="Proteomes" id="UP000319836"/>
    </source>
</evidence>
<dbReference type="InterPro" id="IPR039422">
    <property type="entry name" value="MarR/SlyA-like"/>
</dbReference>
<dbReference type="EMBL" id="VBPA01000319">
    <property type="protein sequence ID" value="TMQ69253.1"/>
    <property type="molecule type" value="Genomic_DNA"/>
</dbReference>
<reference evidence="2 3" key="1">
    <citation type="journal article" date="2019" name="Nat. Microbiol.">
        <title>Mediterranean grassland soil C-N compound turnover is dependent on rainfall and depth, and is mediated by genomically divergent microorganisms.</title>
        <authorList>
            <person name="Diamond S."/>
            <person name="Andeer P.F."/>
            <person name="Li Z."/>
            <person name="Crits-Christoph A."/>
            <person name="Burstein D."/>
            <person name="Anantharaman K."/>
            <person name="Lane K.R."/>
            <person name="Thomas B.C."/>
            <person name="Pan C."/>
            <person name="Northen T.R."/>
            <person name="Banfield J.F."/>
        </authorList>
    </citation>
    <scope>NUCLEOTIDE SEQUENCE [LARGE SCALE GENOMIC DNA]</scope>
    <source>
        <strain evidence="2">WS_10</strain>
    </source>
</reference>
<dbReference type="GO" id="GO:0003700">
    <property type="term" value="F:DNA-binding transcription factor activity"/>
    <property type="evidence" value="ECO:0007669"/>
    <property type="project" value="InterPro"/>
</dbReference>
<sequence length="135" mass="15655">MLNLMVAASHVRAALERVCAEFHITEGQYNVLRILRGAHPVGYSRCEISRRMVERAPDVTRRIDHLQEQALVERVRTGSDRRLSITRITRKGLQLLERMQPSVSGVNQALAERLAIRDARELSRICERIYDHDRR</sequence>
<gene>
    <name evidence="2" type="ORF">E6K80_12325</name>
</gene>
<proteinExistence type="predicted"/>
<evidence type="ECO:0000259" key="1">
    <source>
        <dbReference type="PROSITE" id="PS50995"/>
    </source>
</evidence>
<dbReference type="SUPFAM" id="SSF46785">
    <property type="entry name" value="Winged helix' DNA-binding domain"/>
    <property type="match status" value="1"/>
</dbReference>
<dbReference type="AlphaFoldDB" id="A0A538U073"/>
<dbReference type="PANTHER" id="PTHR33164:SF101">
    <property type="entry name" value="TRANSCRIPTIONAL REPRESSOR MPRA"/>
    <property type="match status" value="1"/>
</dbReference>
<comment type="caution">
    <text evidence="2">The sequence shown here is derived from an EMBL/GenBank/DDBJ whole genome shotgun (WGS) entry which is preliminary data.</text>
</comment>
<dbReference type="InterPro" id="IPR036388">
    <property type="entry name" value="WH-like_DNA-bd_sf"/>
</dbReference>
<feature type="domain" description="HTH marR-type" evidence="1">
    <location>
        <begin position="1"/>
        <end position="131"/>
    </location>
</feature>